<evidence type="ECO:0000313" key="2">
    <source>
        <dbReference type="Proteomes" id="UP000886523"/>
    </source>
</evidence>
<dbReference type="InterPro" id="IPR012337">
    <property type="entry name" value="RNaseH-like_sf"/>
</dbReference>
<dbReference type="SUPFAM" id="SSF53098">
    <property type="entry name" value="Ribonuclease H-like"/>
    <property type="match status" value="1"/>
</dbReference>
<reference evidence="1" key="1">
    <citation type="journal article" date="2020" name="Nat. Commun.">
        <title>Large-scale genome sequencing of mycorrhizal fungi provides insights into the early evolution of symbiotic traits.</title>
        <authorList>
            <person name="Miyauchi S."/>
            <person name="Kiss E."/>
            <person name="Kuo A."/>
            <person name="Drula E."/>
            <person name="Kohler A."/>
            <person name="Sanchez-Garcia M."/>
            <person name="Morin E."/>
            <person name="Andreopoulos B."/>
            <person name="Barry K.W."/>
            <person name="Bonito G."/>
            <person name="Buee M."/>
            <person name="Carver A."/>
            <person name="Chen C."/>
            <person name="Cichocki N."/>
            <person name="Clum A."/>
            <person name="Culley D."/>
            <person name="Crous P.W."/>
            <person name="Fauchery L."/>
            <person name="Girlanda M."/>
            <person name="Hayes R.D."/>
            <person name="Keri Z."/>
            <person name="LaButti K."/>
            <person name="Lipzen A."/>
            <person name="Lombard V."/>
            <person name="Magnuson J."/>
            <person name="Maillard F."/>
            <person name="Murat C."/>
            <person name="Nolan M."/>
            <person name="Ohm R.A."/>
            <person name="Pangilinan J."/>
            <person name="Pereira M.F."/>
            <person name="Perotto S."/>
            <person name="Peter M."/>
            <person name="Pfister S."/>
            <person name="Riley R."/>
            <person name="Sitrit Y."/>
            <person name="Stielow J.B."/>
            <person name="Szollosi G."/>
            <person name="Zifcakova L."/>
            <person name="Stursova M."/>
            <person name="Spatafora J.W."/>
            <person name="Tedersoo L."/>
            <person name="Vaario L.M."/>
            <person name="Yamada A."/>
            <person name="Yan M."/>
            <person name="Wang P."/>
            <person name="Xu J."/>
            <person name="Bruns T."/>
            <person name="Baldrian P."/>
            <person name="Vilgalys R."/>
            <person name="Dunand C."/>
            <person name="Henrissat B."/>
            <person name="Grigoriev I.V."/>
            <person name="Hibbett D."/>
            <person name="Nagy L.G."/>
            <person name="Martin F.M."/>
        </authorList>
    </citation>
    <scope>NUCLEOTIDE SEQUENCE</scope>
    <source>
        <strain evidence="1">UP504</strain>
    </source>
</reference>
<accession>A0A9P6ARL5</accession>
<feature type="non-terminal residue" evidence="1">
    <location>
        <position position="1"/>
    </location>
</feature>
<evidence type="ECO:0000313" key="1">
    <source>
        <dbReference type="EMBL" id="KAF9510407.1"/>
    </source>
</evidence>
<dbReference type="Proteomes" id="UP000886523">
    <property type="component" value="Unassembled WGS sequence"/>
</dbReference>
<protein>
    <submittedName>
        <fullName evidence="1">Uncharacterized protein</fullName>
    </submittedName>
</protein>
<keyword evidence="2" id="KW-1185">Reference proteome</keyword>
<name>A0A9P6ARL5_9AGAM</name>
<comment type="caution">
    <text evidence="1">The sequence shown here is derived from an EMBL/GenBank/DDBJ whole genome shotgun (WGS) entry which is preliminary data.</text>
</comment>
<proteinExistence type="predicted"/>
<organism evidence="1 2">
    <name type="scientific">Hydnum rufescens UP504</name>
    <dbReference type="NCBI Taxonomy" id="1448309"/>
    <lineage>
        <taxon>Eukaryota</taxon>
        <taxon>Fungi</taxon>
        <taxon>Dikarya</taxon>
        <taxon>Basidiomycota</taxon>
        <taxon>Agaricomycotina</taxon>
        <taxon>Agaricomycetes</taxon>
        <taxon>Cantharellales</taxon>
        <taxon>Hydnaceae</taxon>
        <taxon>Hydnum</taxon>
    </lineage>
</organism>
<dbReference type="OrthoDB" id="2790258at2759"/>
<gene>
    <name evidence="1" type="ORF">BS47DRAFT_1408314</name>
</gene>
<dbReference type="EMBL" id="MU129017">
    <property type="protein sequence ID" value="KAF9510407.1"/>
    <property type="molecule type" value="Genomic_DNA"/>
</dbReference>
<dbReference type="AlphaFoldDB" id="A0A9P6ARL5"/>
<sequence length="225" mass="25419">AIEDFFALCKYRDSTAKNLTDAEWKILGDVVGILLYLHDIQQLMSGKATPSLTGVLPTFQGLQNRWEVLLSTIALTQKHYILVAMEWLNKYHEKAGKTPAYVMAMVLNPSIKFSFIMKYWSPIEQETAMDWIKAELATYRTREASKLTTSSSIKKAACPHSRLGLESDDEEDNETDLDTECTLYISERRASSSKDVLAYWQVSTSRFCLIWPIGNLSADTTTPGT</sequence>